<sequence length="139" mass="15785">MLRPGAVRIDCYQLALLFTYICVFFNPVFMNSALAQVHGPPESEISHADTIYNIPSITATYRDTEIDIDGVVDEKAWQKANSTTRFLQREPVEGALPEEKTEVRVLYGESALYVGAKMYDSKPHLIGDQLVRRDQWGQF</sequence>
<reference evidence="1" key="1">
    <citation type="submission" date="2018-05" db="EMBL/GenBank/DDBJ databases">
        <authorList>
            <person name="Lanie J.A."/>
            <person name="Ng W.-L."/>
            <person name="Kazmierczak K.M."/>
            <person name="Andrzejewski T.M."/>
            <person name="Davidsen T.M."/>
            <person name="Wayne K.J."/>
            <person name="Tettelin H."/>
            <person name="Glass J.I."/>
            <person name="Rusch D."/>
            <person name="Podicherti R."/>
            <person name="Tsui H.-C.T."/>
            <person name="Winkler M.E."/>
        </authorList>
    </citation>
    <scope>NUCLEOTIDE SEQUENCE</scope>
</reference>
<evidence type="ECO:0000313" key="1">
    <source>
        <dbReference type="EMBL" id="SVE40479.1"/>
    </source>
</evidence>
<organism evidence="1">
    <name type="scientific">marine metagenome</name>
    <dbReference type="NCBI Taxonomy" id="408172"/>
    <lineage>
        <taxon>unclassified sequences</taxon>
        <taxon>metagenomes</taxon>
        <taxon>ecological metagenomes</taxon>
    </lineage>
</organism>
<dbReference type="SUPFAM" id="SSF49344">
    <property type="entry name" value="CBD9-like"/>
    <property type="match status" value="1"/>
</dbReference>
<dbReference type="AlphaFoldDB" id="A0A383D875"/>
<gene>
    <name evidence="1" type="ORF">METZ01_LOCUS493333</name>
</gene>
<dbReference type="Gene3D" id="2.60.40.1190">
    <property type="match status" value="1"/>
</dbReference>
<evidence type="ECO:0008006" key="2">
    <source>
        <dbReference type="Google" id="ProtNLM"/>
    </source>
</evidence>
<dbReference type="EMBL" id="UINC01214997">
    <property type="protein sequence ID" value="SVE40479.1"/>
    <property type="molecule type" value="Genomic_DNA"/>
</dbReference>
<protein>
    <recommendedName>
        <fullName evidence="2">Carbohydrate-binding domain-containing protein</fullName>
    </recommendedName>
</protein>
<feature type="non-terminal residue" evidence="1">
    <location>
        <position position="139"/>
    </location>
</feature>
<accession>A0A383D875</accession>
<name>A0A383D875_9ZZZZ</name>
<proteinExistence type="predicted"/>